<organism evidence="6 7">
    <name type="scientific">Cupriavidus necator</name>
    <name type="common">Alcaligenes eutrophus</name>
    <name type="synonym">Ralstonia eutropha</name>
    <dbReference type="NCBI Taxonomy" id="106590"/>
    <lineage>
        <taxon>Bacteria</taxon>
        <taxon>Pseudomonadati</taxon>
        <taxon>Pseudomonadota</taxon>
        <taxon>Betaproteobacteria</taxon>
        <taxon>Burkholderiales</taxon>
        <taxon>Burkholderiaceae</taxon>
        <taxon>Cupriavidus</taxon>
    </lineage>
</organism>
<dbReference type="GO" id="GO:0003677">
    <property type="term" value="F:DNA binding"/>
    <property type="evidence" value="ECO:0007669"/>
    <property type="project" value="UniProtKB-KW"/>
</dbReference>
<sequence length="918" mass="99342">MHPFANLTETGGPPPKPTVLASKLAPPVPHPATIGRPQLVARMAQDRAARVILLRAAAGFGKTTLMQQYVAHCAAHQQATTWLRLDAGDNDLERLLVHLDAALAGLATPRGARRRGAAAPAGGPRLAQRVLEQVGGAAQPFALVLDDLETLQSPPALDFVQQLIEVMPPCGMLVIGSRTAPEIGLGRLRARGQLLEIPPAALHFSIDEATELLRGRCGLPLRDGDIATLYRRTEGWATAIYLAALSLQQRSDHAAFVATFSGTHLELGEFLTEDLLARQSDACRAFLLETSVLGQLNVPLCNALTGRGDAREMLNHLERANLLLFPLDAERTWYRYHRLFASFLQHRLAAQAPERVAPLHLAAAHWYLEHGYPIPAVDHLLQAGRHDEALDAIASQSDALLGSGRVRLLLRWFDQVRPEALARQPALALTRAWALLLNRRHAEAMATLASFLPGPEHAGNDGERARLAVEAQTIRCVLLAMTDQVEACRDAAGAHLHRLAPDEPFQYRILANSLAYALICTHRYDEARSVLSRATLRAQQPQPAQSPGSLSDTLEGVIDLVQGRLGNALARLRAASGNHPGSWNAAPEVVAGNRPGGDVFWALALFEHDARDEAGRLLANALPYSKGNGPPDAVIACHVLSARLALARGDRGQWLQRLAELEQLGQQSGTARIVCSAWLERARVATLEGKLESAAQALQAAELYGGWEALDATGHANDIDRPSLARCRLDIARGNAAQALSDLDAAVGAAQARQRYWRVLRLRILRATALDRLQQREAALLELTEALRLASHEGFYRTFLEEGEPVAVLLHAWAEANLAQAAALGVAAPFVADLLERLPAASGPSPVSVASNQPDPLTGRELEVLHMLSAGYRNRVIAQKLFLSELTVKSHLRRIHAKLGAQSRTEAVALGRARGLIP</sequence>
<dbReference type="Gene3D" id="3.40.50.300">
    <property type="entry name" value="P-loop containing nucleotide triphosphate hydrolases"/>
    <property type="match status" value="1"/>
</dbReference>
<dbReference type="PROSITE" id="PS00622">
    <property type="entry name" value="HTH_LUXR_1"/>
    <property type="match status" value="1"/>
</dbReference>
<evidence type="ECO:0000256" key="3">
    <source>
        <dbReference type="ARBA" id="ARBA00023163"/>
    </source>
</evidence>
<dbReference type="AlphaFoldDB" id="A0A1U9UY48"/>
<evidence type="ECO:0000256" key="1">
    <source>
        <dbReference type="ARBA" id="ARBA00023015"/>
    </source>
</evidence>
<name>A0A1U9UY48_CUPNE</name>
<dbReference type="PROSITE" id="PS50043">
    <property type="entry name" value="HTH_LUXR_2"/>
    <property type="match status" value="1"/>
</dbReference>
<dbReference type="SMART" id="SM00421">
    <property type="entry name" value="HTH_LUXR"/>
    <property type="match status" value="1"/>
</dbReference>
<dbReference type="KEGG" id="cuh:BJN34_25205"/>
<evidence type="ECO:0000256" key="2">
    <source>
        <dbReference type="ARBA" id="ARBA00023125"/>
    </source>
</evidence>
<dbReference type="InterPro" id="IPR036388">
    <property type="entry name" value="WH-like_DNA-bd_sf"/>
</dbReference>
<feature type="domain" description="HTH luxR-type" evidence="5">
    <location>
        <begin position="850"/>
        <end position="915"/>
    </location>
</feature>
<dbReference type="InterPro" id="IPR000792">
    <property type="entry name" value="Tscrpt_reg_LuxR_C"/>
</dbReference>
<dbReference type="SUPFAM" id="SSF48452">
    <property type="entry name" value="TPR-like"/>
    <property type="match status" value="1"/>
</dbReference>
<proteinExistence type="predicted"/>
<dbReference type="Gene3D" id="1.25.40.10">
    <property type="entry name" value="Tetratricopeptide repeat domain"/>
    <property type="match status" value="1"/>
</dbReference>
<dbReference type="CDD" id="cd06170">
    <property type="entry name" value="LuxR_C_like"/>
    <property type="match status" value="1"/>
</dbReference>
<dbReference type="Pfam" id="PF25873">
    <property type="entry name" value="WHD_MalT"/>
    <property type="match status" value="1"/>
</dbReference>
<dbReference type="GO" id="GO:0006355">
    <property type="term" value="P:regulation of DNA-templated transcription"/>
    <property type="evidence" value="ECO:0007669"/>
    <property type="project" value="InterPro"/>
</dbReference>
<dbReference type="InterPro" id="IPR011990">
    <property type="entry name" value="TPR-like_helical_dom_sf"/>
</dbReference>
<dbReference type="Gene3D" id="1.10.10.10">
    <property type="entry name" value="Winged helix-like DNA-binding domain superfamily/Winged helix DNA-binding domain"/>
    <property type="match status" value="1"/>
</dbReference>
<reference evidence="7" key="1">
    <citation type="submission" date="2017-02" db="EMBL/GenBank/DDBJ databases">
        <title>Complete genome sequence of Cupriavidus necator strain NH9, a 3-chlorobenzoate degrader.</title>
        <authorList>
            <person name="Moriuchi R."/>
            <person name="Dohra H."/>
            <person name="Ogawa N."/>
        </authorList>
    </citation>
    <scope>NUCLEOTIDE SEQUENCE [LARGE SCALE GENOMIC DNA]</scope>
    <source>
        <strain evidence="7">NH9</strain>
    </source>
</reference>
<dbReference type="PRINTS" id="PR00038">
    <property type="entry name" value="HTHLUXR"/>
</dbReference>
<evidence type="ECO:0000259" key="5">
    <source>
        <dbReference type="PROSITE" id="PS50043"/>
    </source>
</evidence>
<dbReference type="InterPro" id="IPR041617">
    <property type="entry name" value="TPR_MalT"/>
</dbReference>
<dbReference type="OrthoDB" id="134985at2"/>
<dbReference type="Pfam" id="PF00196">
    <property type="entry name" value="GerE"/>
    <property type="match status" value="1"/>
</dbReference>
<evidence type="ECO:0000313" key="6">
    <source>
        <dbReference type="EMBL" id="AQV97161.1"/>
    </source>
</evidence>
<dbReference type="Proteomes" id="UP000189627">
    <property type="component" value="Chromosome 2"/>
</dbReference>
<dbReference type="Pfam" id="PF17874">
    <property type="entry name" value="TPR_MalT"/>
    <property type="match status" value="1"/>
</dbReference>
<dbReference type="EMBL" id="CP017758">
    <property type="protein sequence ID" value="AQV97161.1"/>
    <property type="molecule type" value="Genomic_DNA"/>
</dbReference>
<keyword evidence="1" id="KW-0805">Transcription regulation</keyword>
<dbReference type="InterPro" id="IPR059106">
    <property type="entry name" value="WHD_MalT"/>
</dbReference>
<feature type="region of interest" description="Disordered" evidence="4">
    <location>
        <begin position="1"/>
        <end position="20"/>
    </location>
</feature>
<keyword evidence="2" id="KW-0238">DNA-binding</keyword>
<dbReference type="SUPFAM" id="SSF52540">
    <property type="entry name" value="P-loop containing nucleoside triphosphate hydrolases"/>
    <property type="match status" value="1"/>
</dbReference>
<dbReference type="InterPro" id="IPR027417">
    <property type="entry name" value="P-loop_NTPase"/>
</dbReference>
<dbReference type="PANTHER" id="PTHR44688:SF16">
    <property type="entry name" value="DNA-BINDING TRANSCRIPTIONAL ACTIVATOR DEVR_DOSR"/>
    <property type="match status" value="1"/>
</dbReference>
<protein>
    <submittedName>
        <fullName evidence="6">Helix-turn-helix transcriptional regulator</fullName>
    </submittedName>
</protein>
<keyword evidence="3" id="KW-0804">Transcription</keyword>
<accession>A0A1U9UY48</accession>
<evidence type="ECO:0000313" key="7">
    <source>
        <dbReference type="Proteomes" id="UP000189627"/>
    </source>
</evidence>
<gene>
    <name evidence="6" type="ORF">BJN34_25205</name>
</gene>
<dbReference type="InterPro" id="IPR016032">
    <property type="entry name" value="Sig_transdc_resp-reg_C-effctor"/>
</dbReference>
<evidence type="ECO:0000256" key="4">
    <source>
        <dbReference type="SAM" id="MobiDB-lite"/>
    </source>
</evidence>
<dbReference type="PANTHER" id="PTHR44688">
    <property type="entry name" value="DNA-BINDING TRANSCRIPTIONAL ACTIVATOR DEVR_DOSR"/>
    <property type="match status" value="1"/>
</dbReference>
<dbReference type="SUPFAM" id="SSF46894">
    <property type="entry name" value="C-terminal effector domain of the bipartite response regulators"/>
    <property type="match status" value="1"/>
</dbReference>